<protein>
    <recommendedName>
        <fullName evidence="2">F-box domain-containing protein</fullName>
    </recommendedName>
</protein>
<feature type="domain" description="F-box" evidence="2">
    <location>
        <begin position="75"/>
        <end position="127"/>
    </location>
</feature>
<feature type="region of interest" description="Disordered" evidence="1">
    <location>
        <begin position="17"/>
        <end position="69"/>
    </location>
</feature>
<dbReference type="CDD" id="cd09917">
    <property type="entry name" value="F-box_SF"/>
    <property type="match status" value="1"/>
</dbReference>
<dbReference type="Gene3D" id="3.80.10.10">
    <property type="entry name" value="Ribonuclease Inhibitor"/>
    <property type="match status" value="2"/>
</dbReference>
<evidence type="ECO:0000313" key="4">
    <source>
        <dbReference type="Proteomes" id="UP001221413"/>
    </source>
</evidence>
<dbReference type="SUPFAM" id="SSF81383">
    <property type="entry name" value="F-box domain"/>
    <property type="match status" value="1"/>
</dbReference>
<accession>A0AAD6IWS3</accession>
<dbReference type="InterPro" id="IPR036047">
    <property type="entry name" value="F-box-like_dom_sf"/>
</dbReference>
<dbReference type="PROSITE" id="PS50181">
    <property type="entry name" value="FBOX"/>
    <property type="match status" value="1"/>
</dbReference>
<dbReference type="AlphaFoldDB" id="A0AAD6IWS3"/>
<evidence type="ECO:0000259" key="2">
    <source>
        <dbReference type="PROSITE" id="PS50181"/>
    </source>
</evidence>
<evidence type="ECO:0000256" key="1">
    <source>
        <dbReference type="SAM" id="MobiDB-lite"/>
    </source>
</evidence>
<evidence type="ECO:0000313" key="3">
    <source>
        <dbReference type="EMBL" id="KAJ6260114.1"/>
    </source>
</evidence>
<dbReference type="InterPro" id="IPR001810">
    <property type="entry name" value="F-box_dom"/>
</dbReference>
<gene>
    <name evidence="3" type="ORF">Dda_4335</name>
</gene>
<organism evidence="3 4">
    <name type="scientific">Drechslerella dactyloides</name>
    <name type="common">Nematode-trapping fungus</name>
    <name type="synonym">Arthrobotrys dactyloides</name>
    <dbReference type="NCBI Taxonomy" id="74499"/>
    <lineage>
        <taxon>Eukaryota</taxon>
        <taxon>Fungi</taxon>
        <taxon>Dikarya</taxon>
        <taxon>Ascomycota</taxon>
        <taxon>Pezizomycotina</taxon>
        <taxon>Orbiliomycetes</taxon>
        <taxon>Orbiliales</taxon>
        <taxon>Orbiliaceae</taxon>
        <taxon>Drechslerella</taxon>
    </lineage>
</organism>
<dbReference type="Pfam" id="PF12937">
    <property type="entry name" value="F-box-like"/>
    <property type="match status" value="1"/>
</dbReference>
<dbReference type="InterPro" id="IPR032675">
    <property type="entry name" value="LRR_dom_sf"/>
</dbReference>
<dbReference type="SUPFAM" id="SSF52047">
    <property type="entry name" value="RNI-like"/>
    <property type="match status" value="2"/>
</dbReference>
<keyword evidence="4" id="KW-1185">Reference proteome</keyword>
<feature type="region of interest" description="Disordered" evidence="1">
    <location>
        <begin position="1058"/>
        <end position="1082"/>
    </location>
</feature>
<dbReference type="Proteomes" id="UP001221413">
    <property type="component" value="Unassembled WGS sequence"/>
</dbReference>
<comment type="caution">
    <text evidence="3">The sequence shown here is derived from an EMBL/GenBank/DDBJ whole genome shotgun (WGS) entry which is preliminary data.</text>
</comment>
<reference evidence="3" key="1">
    <citation type="submission" date="2023-01" db="EMBL/GenBank/DDBJ databases">
        <title>The chitinases involved in constricting ring structure development in the nematode-trapping fungus Drechslerella dactyloides.</title>
        <authorList>
            <person name="Wang R."/>
            <person name="Zhang L."/>
            <person name="Tang P."/>
            <person name="Li S."/>
            <person name="Liang L."/>
        </authorList>
    </citation>
    <scope>NUCLEOTIDE SEQUENCE</scope>
    <source>
        <strain evidence="3">YMF1.00031</strain>
    </source>
</reference>
<sequence>MPHSTYRPIIDSGAFNNKAHVHGSRSPMAPESAHRDACDPPPSKDGSGNQSNQNETEIESPRSTPSAGAIELPNVPSLVRLPPEILHLIFEYLTPAKSALYRLCLTCRLFKDIAIEHLYSGDVLLRFNGDRVGSRTGVLKMDYPRFGKFTKSLWLSVFPNSLSLPLACGDLTVEKLSDFMTSSVSPGQLQTFVYSGWNGAVDSDPPIFPTVSFLQNQPNIQSLALSFSTMFSTIEISDQMRAINYHLLFPHLRSLYITDMSYLRHVRDLWMLLINKDHTLESLAIICPPGSQLKSFLGYPDLFSDSFTFPKTKVVLHKLRDLYISGFPNLGRLLNDCARNLIDYKKLRMLRLQQCPRIESLLQTVCNAEVMPNLKSLQLVETCSPETFETIISRVAPLETLYIIIPREQNLPKYDLIKQHHSKSLKRLWMEHKNSSYVLDNMLRTIKFEAPPGSGYDGFFLSSWGRLEEVALGVDLVRDSRPIILPDSVRVLRIVGTPRSARGTFSTQNSALSLAKNHLHHTKLKGKEPKLRIISFFMLLPPSHPCPLDYPPPPYIFTQHPEIYLVDYTSVSADGEISPGLTETTIEEVRWLYPHMRIMEFERRDVPWSDRPIGQFKSPAIEMSHLANLPVELQAQIYGLVPAFPELTNLCLVSRNVSAIATPILYSTVTLRPDSSWGLAQHQTRSLFPLQGLNRNLKHIRNVHVVLPRRGRGISQTTIKCIELELPKILTSPGRLMSLALPASHRSREFIMPLLSTETNLHAVHLDISEKAEDVQYFRALAKCAPTLRTLSLRMLNCRMPRMDVLALATLLGKLQQLRSLSLLFQEVHGLPVHFLLPWGEGEELLDSIFRLDKLRELCLYGNDLPFGRWAVQHPDQRFGSALTMFQFECVDRGEPDGLLCDQDDKFYFGTLDLRNVRRLHLCLGVVYSGPNSLSQDERYIYRNVQLNALLNRCQVLEELWVCNLPQVTKFKPNNHCLFRARETLKRLRICSSDWVDMNFIDGYLNETQYRERQRDVIADLKALQVLELTVKWLEWDIRSDSLQLVHILNEPIGSYEDPRSRDEITRPSAPPPRSREQPLRSRGHAASVFIKLVHPDFLPALKAVILSDTELYEEHNHYRRFGLIQSKNSDNWPTVYLTDKELWVDEDPECISVRELGYRYPWLYDGRWEGKLWDESRRFW</sequence>
<dbReference type="EMBL" id="JAQGDS010000005">
    <property type="protein sequence ID" value="KAJ6260114.1"/>
    <property type="molecule type" value="Genomic_DNA"/>
</dbReference>
<proteinExistence type="predicted"/>
<feature type="compositionally biased region" description="Polar residues" evidence="1">
    <location>
        <begin position="46"/>
        <end position="66"/>
    </location>
</feature>
<name>A0AAD6IWS3_DREDA</name>